<reference evidence="1 2" key="1">
    <citation type="journal article" date="2018" name="Science">
        <title>The opium poppy genome and morphinan production.</title>
        <authorList>
            <person name="Guo L."/>
            <person name="Winzer T."/>
            <person name="Yang X."/>
            <person name="Li Y."/>
            <person name="Ning Z."/>
            <person name="He Z."/>
            <person name="Teodor R."/>
            <person name="Lu Y."/>
            <person name="Bowser T.A."/>
            <person name="Graham I.A."/>
            <person name="Ye K."/>
        </authorList>
    </citation>
    <scope>NUCLEOTIDE SEQUENCE [LARGE SCALE GENOMIC DNA]</scope>
    <source>
        <strain evidence="2">cv. HN1</strain>
        <tissue evidence="1">Leaves</tissue>
    </source>
</reference>
<gene>
    <name evidence="1" type="ORF">C5167_022568</name>
</gene>
<name>A0A4Y7JM38_PAPSO</name>
<dbReference type="OMA" id="WDAIVPK"/>
<protein>
    <submittedName>
        <fullName evidence="1">Uncharacterized protein</fullName>
    </submittedName>
</protein>
<dbReference type="Proteomes" id="UP000316621">
    <property type="component" value="Chromosome 5"/>
</dbReference>
<organism evidence="1 2">
    <name type="scientific">Papaver somniferum</name>
    <name type="common">Opium poppy</name>
    <dbReference type="NCBI Taxonomy" id="3469"/>
    <lineage>
        <taxon>Eukaryota</taxon>
        <taxon>Viridiplantae</taxon>
        <taxon>Streptophyta</taxon>
        <taxon>Embryophyta</taxon>
        <taxon>Tracheophyta</taxon>
        <taxon>Spermatophyta</taxon>
        <taxon>Magnoliopsida</taxon>
        <taxon>Ranunculales</taxon>
        <taxon>Papaveraceae</taxon>
        <taxon>Papaveroideae</taxon>
        <taxon>Papaver</taxon>
    </lineage>
</organism>
<keyword evidence="2" id="KW-1185">Reference proteome</keyword>
<dbReference type="PANTHER" id="PTHR33781">
    <property type="entry name" value="PROTEIN PHYTOCHROME KINASE SUBSTRATE 1-RELATED"/>
    <property type="match status" value="1"/>
</dbReference>
<dbReference type="GO" id="GO:0009638">
    <property type="term" value="P:phototropism"/>
    <property type="evidence" value="ECO:0007669"/>
    <property type="project" value="InterPro"/>
</dbReference>
<evidence type="ECO:0000313" key="1">
    <source>
        <dbReference type="EMBL" id="RZC60809.1"/>
    </source>
</evidence>
<dbReference type="EMBL" id="CM010719">
    <property type="protein sequence ID" value="RZC60809.1"/>
    <property type="molecule type" value="Genomic_DNA"/>
</dbReference>
<sequence>MYQVNAGRKKSEDGEIGIFGAEKYFNGAMDVYKTRTKEYGGRKNHNNKGETMNLRRAPKSRYGTPCTCSELSSNSQNALLATPSRLYRSNTTNSKNIFAVFGCKCYCSDKKSVDVDECIGESFFENTPAKVNSKAFRELPTKVQQLPIGFAQRIQTSPEWFKEELPSQKFDKLGLQFNKQNFLPLLNLNAGLKNVVKEHDKEENEPRKSLDAFRSPIFNKEANSLNLQSKLTLLNWGDSSPRAERIPALLTSIEMDDDTASDTSSDLFEIKSLSAHGNHSFFTSSQESEDQSTCMSPTTCYEPSEGSVKWSVATASAADLSVASHSGEQIPVTETKTPRSLTKNAARKEMQKSRPSSLIGCKSNKAVKVVTDAHRIPDRLNSEKQMQHTTDTFKLRLLR</sequence>
<evidence type="ECO:0000313" key="2">
    <source>
        <dbReference type="Proteomes" id="UP000316621"/>
    </source>
</evidence>
<dbReference type="AlphaFoldDB" id="A0A4Y7JM38"/>
<dbReference type="Gramene" id="RZC60809">
    <property type="protein sequence ID" value="RZC60809"/>
    <property type="gene ID" value="C5167_022568"/>
</dbReference>
<accession>A0A4Y7JM38</accession>
<dbReference type="PANTHER" id="PTHR33781:SF4">
    <property type="entry name" value="PROTEIN PHYTOCHROME KINASE SUBSTRATE 1"/>
    <property type="match status" value="1"/>
</dbReference>
<dbReference type="InterPro" id="IPR039615">
    <property type="entry name" value="PKS"/>
</dbReference>
<dbReference type="OrthoDB" id="1916150at2759"/>
<proteinExistence type="predicted"/>